<evidence type="ECO:0000313" key="13">
    <source>
        <dbReference type="Proteomes" id="UP001238179"/>
    </source>
</evidence>
<evidence type="ECO:0000256" key="6">
    <source>
        <dbReference type="ARBA" id="ARBA00023125"/>
    </source>
</evidence>
<keyword evidence="8 9" id="KW-0804">Transcription</keyword>
<name>A0AA48GIX6_9BACT</name>
<dbReference type="PANTHER" id="PTHR45526">
    <property type="entry name" value="TRANSCRIPTIONAL REGULATORY PROTEIN DPIA"/>
    <property type="match status" value="1"/>
</dbReference>
<keyword evidence="5 9" id="KW-0805">Transcription regulation</keyword>
<keyword evidence="2 9" id="KW-0963">Cytoplasm</keyword>
<evidence type="ECO:0000313" key="12">
    <source>
        <dbReference type="EMBL" id="BDU71919.1"/>
    </source>
</evidence>
<dbReference type="InterPro" id="IPR011006">
    <property type="entry name" value="CheY-like_superfamily"/>
</dbReference>
<dbReference type="GO" id="GO:0003700">
    <property type="term" value="F:DNA-binding transcription factor activity"/>
    <property type="evidence" value="ECO:0007669"/>
    <property type="project" value="InterPro"/>
</dbReference>
<dbReference type="EMBL" id="AP027080">
    <property type="protein sequence ID" value="BDU71919.1"/>
    <property type="molecule type" value="Genomic_DNA"/>
</dbReference>
<dbReference type="GO" id="GO:0000156">
    <property type="term" value="F:phosphorelay response regulator activity"/>
    <property type="evidence" value="ECO:0007669"/>
    <property type="project" value="TreeGrafter"/>
</dbReference>
<dbReference type="PIRSF" id="PIRSF006171">
    <property type="entry name" value="RR_citrat_malat"/>
    <property type="match status" value="1"/>
</dbReference>
<dbReference type="InterPro" id="IPR001789">
    <property type="entry name" value="Sig_transdc_resp-reg_receiver"/>
</dbReference>
<dbReference type="Pfam" id="PF00072">
    <property type="entry name" value="Response_reg"/>
    <property type="match status" value="1"/>
</dbReference>
<keyword evidence="7 9" id="KW-0010">Activator</keyword>
<protein>
    <recommendedName>
        <fullName evidence="9">Transcriptional regulatory protein</fullName>
    </recommendedName>
</protein>
<evidence type="ECO:0000256" key="1">
    <source>
        <dbReference type="ARBA" id="ARBA00004496"/>
    </source>
</evidence>
<evidence type="ECO:0000256" key="7">
    <source>
        <dbReference type="ARBA" id="ARBA00023159"/>
    </source>
</evidence>
<dbReference type="RefSeq" id="WP_316414821.1">
    <property type="nucleotide sequence ID" value="NZ_AP027080.1"/>
</dbReference>
<gene>
    <name evidence="12" type="ORF">METEAL_10930</name>
</gene>
<dbReference type="SMART" id="SM00448">
    <property type="entry name" value="REC"/>
    <property type="match status" value="1"/>
</dbReference>
<dbReference type="PANTHER" id="PTHR45526:SF1">
    <property type="entry name" value="TRANSCRIPTIONAL REGULATORY PROTEIN DCUR-RELATED"/>
    <property type="match status" value="1"/>
</dbReference>
<organism evidence="12 13">
    <name type="scientific">Mesoterricola silvestris</name>
    <dbReference type="NCBI Taxonomy" id="2927979"/>
    <lineage>
        <taxon>Bacteria</taxon>
        <taxon>Pseudomonadati</taxon>
        <taxon>Acidobacteriota</taxon>
        <taxon>Holophagae</taxon>
        <taxon>Holophagales</taxon>
        <taxon>Holophagaceae</taxon>
        <taxon>Mesoterricola</taxon>
    </lineage>
</organism>
<keyword evidence="3 10" id="KW-0597">Phosphoprotein</keyword>
<evidence type="ECO:0000256" key="9">
    <source>
        <dbReference type="PIRNR" id="PIRNR006171"/>
    </source>
</evidence>
<dbReference type="Gene3D" id="3.40.50.2300">
    <property type="match status" value="1"/>
</dbReference>
<feature type="modified residue" description="4-aspartylphosphate" evidence="10">
    <location>
        <position position="54"/>
    </location>
</feature>
<dbReference type="GO" id="GO:0003677">
    <property type="term" value="F:DNA binding"/>
    <property type="evidence" value="ECO:0007669"/>
    <property type="project" value="UniProtKB-KW"/>
</dbReference>
<evidence type="ECO:0000256" key="5">
    <source>
        <dbReference type="ARBA" id="ARBA00023015"/>
    </source>
</evidence>
<accession>A0AA48GIX6</accession>
<evidence type="ECO:0000256" key="10">
    <source>
        <dbReference type="PROSITE-ProRule" id="PRU00169"/>
    </source>
</evidence>
<keyword evidence="6 9" id="KW-0238">DNA-binding</keyword>
<proteinExistence type="predicted"/>
<evidence type="ECO:0000256" key="3">
    <source>
        <dbReference type="ARBA" id="ARBA00022553"/>
    </source>
</evidence>
<evidence type="ECO:0000256" key="2">
    <source>
        <dbReference type="ARBA" id="ARBA00022490"/>
    </source>
</evidence>
<reference evidence="13" key="1">
    <citation type="journal article" date="2023" name="Int. J. Syst. Evol. Microbiol.">
        <title>Mesoterricola silvestris gen. nov., sp. nov., Mesoterricola sediminis sp. nov., Geothrix oryzae sp. nov., Geothrix edaphica sp. nov., Geothrix rubra sp. nov., and Geothrix limicola sp. nov., six novel members of Acidobacteriota isolated from soils.</title>
        <authorList>
            <person name="Itoh H."/>
            <person name="Sugisawa Y."/>
            <person name="Mise K."/>
            <person name="Xu Z."/>
            <person name="Kuniyasu M."/>
            <person name="Ushijima N."/>
            <person name="Kawano K."/>
            <person name="Kobayashi E."/>
            <person name="Shiratori Y."/>
            <person name="Masuda Y."/>
            <person name="Senoo K."/>
        </authorList>
    </citation>
    <scope>NUCLEOTIDE SEQUENCE [LARGE SCALE GENOMIC DNA]</scope>
    <source>
        <strain evidence="13">W79</strain>
    </source>
</reference>
<evidence type="ECO:0000256" key="8">
    <source>
        <dbReference type="ARBA" id="ARBA00023163"/>
    </source>
</evidence>
<dbReference type="SUPFAM" id="SSF52172">
    <property type="entry name" value="CheY-like"/>
    <property type="match status" value="1"/>
</dbReference>
<sequence>MIQVLLVEDDPMVAEVNRLYVDRVPGFCAAASARDGAAALELLRTRPFDLVLLDIGMPGPDGLDLLATIRASDLEVDVIFVTAARDTRTIGRALKLGAMDYLIKPFEFERMKQALEHYAQAHRMMSQDRPASQEDLDRVFARPAAHPDLPKGLDRSTLGSVWKALAPGAPGITCEELGQRVGLSRVSVRKYLEFLTTIQALRRESAFGAIGRPLHLYHLQAGAEEAVRPFL</sequence>
<dbReference type="Proteomes" id="UP001238179">
    <property type="component" value="Chromosome"/>
</dbReference>
<keyword evidence="13" id="KW-1185">Reference proteome</keyword>
<evidence type="ECO:0000259" key="11">
    <source>
        <dbReference type="PROSITE" id="PS50110"/>
    </source>
</evidence>
<dbReference type="InterPro" id="IPR051271">
    <property type="entry name" value="2C-system_Tx_regulators"/>
</dbReference>
<comment type="subcellular location">
    <subcellularLocation>
        <location evidence="1 9">Cytoplasm</location>
    </subcellularLocation>
</comment>
<dbReference type="PROSITE" id="PS50110">
    <property type="entry name" value="RESPONSE_REGULATORY"/>
    <property type="match status" value="1"/>
</dbReference>
<dbReference type="KEGG" id="msil:METEAL_10930"/>
<dbReference type="AlphaFoldDB" id="A0AA48GIX6"/>
<evidence type="ECO:0000256" key="4">
    <source>
        <dbReference type="ARBA" id="ARBA00023012"/>
    </source>
</evidence>
<keyword evidence="4 9" id="KW-0902">Two-component regulatory system</keyword>
<feature type="domain" description="Response regulatory" evidence="11">
    <location>
        <begin position="3"/>
        <end position="119"/>
    </location>
</feature>
<dbReference type="InterPro" id="IPR024187">
    <property type="entry name" value="Sig_transdc_resp-reg_cit/mal"/>
</dbReference>
<dbReference type="GO" id="GO:0005737">
    <property type="term" value="C:cytoplasm"/>
    <property type="evidence" value="ECO:0007669"/>
    <property type="project" value="UniProtKB-SubCell"/>
</dbReference>